<dbReference type="Proteomes" id="UP000007755">
    <property type="component" value="Unassembled WGS sequence"/>
</dbReference>
<organism evidence="2">
    <name type="scientific">Acromyrmex echinatior</name>
    <name type="common">Panamanian leafcutter ant</name>
    <name type="synonym">Acromyrmex octospinosus echinatior</name>
    <dbReference type="NCBI Taxonomy" id="103372"/>
    <lineage>
        <taxon>Eukaryota</taxon>
        <taxon>Metazoa</taxon>
        <taxon>Ecdysozoa</taxon>
        <taxon>Arthropoda</taxon>
        <taxon>Hexapoda</taxon>
        <taxon>Insecta</taxon>
        <taxon>Pterygota</taxon>
        <taxon>Neoptera</taxon>
        <taxon>Endopterygota</taxon>
        <taxon>Hymenoptera</taxon>
        <taxon>Apocrita</taxon>
        <taxon>Aculeata</taxon>
        <taxon>Formicoidea</taxon>
        <taxon>Formicidae</taxon>
        <taxon>Myrmicinae</taxon>
        <taxon>Acromyrmex</taxon>
    </lineage>
</organism>
<name>F4WK27_ACREC</name>
<proteinExistence type="predicted"/>
<sequence>MSSQKMKIDITNYVTNEFKMQIAISFSTPTAANLREECEETLQIHNMDDLRYSIFTSLNTSYVPNILICNKLLLQEISLGFSLCGEVACGLLHDRLSHPEGAFLDLKGTTTESVCHHSKPQSPVKPSSSLPMTDFLSCRAYLQSWDKNSYDLRHLQESMTQSKKSSFSLCGEVACGLLHDRLSHPEEAFLDLKGTTTESVCHHSKPQSPVKPSSSLPMTDFLSCRAYLQSWDKNSYDLRHLQESMTQSKKSKKRKEEKLFGKEEKLFFNYIS</sequence>
<dbReference type="AlphaFoldDB" id="F4WK27"/>
<accession>F4WK27</accession>
<keyword evidence="2" id="KW-1185">Reference proteome</keyword>
<protein>
    <submittedName>
        <fullName evidence="1">Uncharacterized protein</fullName>
    </submittedName>
</protein>
<evidence type="ECO:0000313" key="1">
    <source>
        <dbReference type="EMBL" id="EGI65448.1"/>
    </source>
</evidence>
<reference evidence="1" key="1">
    <citation type="submission" date="2011-02" db="EMBL/GenBank/DDBJ databases">
        <title>The genome of the leaf-cutting ant Acromyrmex echinatior suggests key adaptations to social evolution and fungus farming.</title>
        <authorList>
            <person name="Nygaard S."/>
            <person name="Zhang G."/>
        </authorList>
    </citation>
    <scope>NUCLEOTIDE SEQUENCE</scope>
</reference>
<gene>
    <name evidence="1" type="ORF">G5I_06070</name>
</gene>
<dbReference type="InParanoid" id="F4WK27"/>
<dbReference type="EMBL" id="GL888191">
    <property type="protein sequence ID" value="EGI65448.1"/>
    <property type="molecule type" value="Genomic_DNA"/>
</dbReference>
<evidence type="ECO:0000313" key="2">
    <source>
        <dbReference type="Proteomes" id="UP000007755"/>
    </source>
</evidence>